<feature type="coiled-coil region" evidence="1">
    <location>
        <begin position="1129"/>
        <end position="1156"/>
    </location>
</feature>
<feature type="compositionally biased region" description="Basic residues" evidence="2">
    <location>
        <begin position="244"/>
        <end position="258"/>
    </location>
</feature>
<keyword evidence="4" id="KW-1185">Reference proteome</keyword>
<evidence type="ECO:0000256" key="2">
    <source>
        <dbReference type="SAM" id="MobiDB-lite"/>
    </source>
</evidence>
<feature type="region of interest" description="Disordered" evidence="2">
    <location>
        <begin position="211"/>
        <end position="273"/>
    </location>
</feature>
<sequence>MAEQAGRGKHSAKRHKPSRLRNEVRPDSTDDERDSQRRTVQQPDSDTTVTETQVDDIPRLNEHVDSGDEACGAGDPLMADDQATIDRLGIVKKAKATASKPDQIFELFSKKPSGLSAIPVSSLPAFSFAPPRQTLNKTPLKRDAADPHFASHATGVPLKDRENGKGSSSNAANTVAREVTSLSGIPFIIQDGQQHTDFRGQGETIHFSHLPTTSQHEEGPRCAGSLPNETASGLPPSAQPAPKSTKKARTTKKFRKSNKGSLSQQRGGVWPPRMPNTTGHVQNLNDVDQNGPEVFADPPDLSFTMASDDYPTVCAGENAVPHLSAQVLEERDPSYGATREHSYAEHGAQPCPAMKGMLSTMSQGIPDAFAKRALPSSPRTLTIATMQHHIGDLGQQSLLVEENETVISRCEETPVDPQALTPPIQPHDDTLPYDNEVVDKEHASQAQSPQPCADANFEQFVTQSIGAEAVLHSTLNRGGSDRIAKPRRKPRANIRPISHGLHGSSTPSNVERSMENLRLAILADNFRVQHDHSVELKHQMEIATALREHVDLQKDSITGYKQQHQNLEGAFGRLTEKAKNNQRFVMGLQKDYEKLQNLSTAAQERSKKILDAKIAELEEEKENLRREFGMTTDRLVRSQKKMKAVVEDLYAQLVVNESEKKCLAERLTDQEAACTLERKKSEDLENKLFSGIQNLKSQFKNGSTILVNRLELIQASVERIAADDVHTLKIKECIEILQSLQAAPLLKVEDVCKLEGMIRFFRERMESGMEILSKEILTDGPSNADLQSSMQAQLNDLGTKLLKCEEIAAENRRIHENNATLIEQLEAHRQHDSQLKNHIENLKQVEIGLKMRCSQLERDLNDLRDASQRLPSETPDSERIILDLRQQLSTAKDDLEVANANSQSIKQSHRSLENEKTQLNEHATKLRDQEHEFQSKINRLELERGEKEKECSDLGENLNIANLKINELKKTVKDLQDSANQVQAELSLQRSATETIRQQEDDRINQMQKDTESTLLSSRNDLATAKRENQDLLSRLEQARANEDRMKAAETALIADQHRIQGEMIALRSTMTDRELEIVRIRGDAGEGKRKLVENHAAEIDDWTCRLDKTSTMLKEVEAQSRISKDQYHAKLTADRKVAESKLLDAEKQYHDALRKVQEQNVLSLQHSPQASSAELAVLESDQNNHYISARKKVDRPNQSTIETTLEHIHGLHPPSYIRPELSQTQMDDWDLFADAHQDQLGIENLQNGGHDYSIADHIPDFVSDTQNMGGLSMSQDFFTERLTQATPQQAGRRATSPTELSEMDSDELMRLQKEVQPVPASRLRGCNNNHSNPGGSRSTKMVVPVCSDGNSTDGSHSSHSQERPRSQANTASRMMPPPNSIPHQSQTRESDRIDRGKITAHHGYHMGISQKLRSSDTSTSDLINSEAAISKQIYSHYEPKASDHFGSRDTGHSYKRKMPSGQSDREPAPKRQCNLSPTRSIVSSSSILGQSPYTSRSSVIGTPSTENRSSHTKGVASTLSRGKSQAISSSIQSRTANSIKSSGGAHSARRQRMPQARETPQRRSSSRVTRSNSRNGTAFRNEFGERFNEELGGRY</sequence>
<proteinExistence type="predicted"/>
<feature type="compositionally biased region" description="Basic residues" evidence="2">
    <location>
        <begin position="7"/>
        <end position="19"/>
    </location>
</feature>
<name>A0A364N8E8_STELY</name>
<gene>
    <name evidence="3" type="ORF">DDE83_003019</name>
</gene>
<feature type="compositionally biased region" description="Basic and acidic residues" evidence="2">
    <location>
        <begin position="1583"/>
        <end position="1596"/>
    </location>
</feature>
<evidence type="ECO:0000313" key="4">
    <source>
        <dbReference type="Proteomes" id="UP000249619"/>
    </source>
</evidence>
<feature type="region of interest" description="Disordered" evidence="2">
    <location>
        <begin position="148"/>
        <end position="171"/>
    </location>
</feature>
<evidence type="ECO:0000313" key="3">
    <source>
        <dbReference type="EMBL" id="RAR13562.1"/>
    </source>
</evidence>
<feature type="compositionally biased region" description="Polar residues" evidence="2">
    <location>
        <begin position="1349"/>
        <end position="1359"/>
    </location>
</feature>
<protein>
    <submittedName>
        <fullName evidence="3">Uncharacterized protein</fullName>
    </submittedName>
</protein>
<feature type="compositionally biased region" description="Polar residues" evidence="2">
    <location>
        <begin position="1285"/>
        <end position="1300"/>
    </location>
</feature>
<feature type="compositionally biased region" description="Basic and acidic residues" evidence="2">
    <location>
        <begin position="1440"/>
        <end position="1453"/>
    </location>
</feature>
<keyword evidence="1" id="KW-0175">Coiled coil</keyword>
<feature type="compositionally biased region" description="Polar residues" evidence="2">
    <location>
        <begin position="1516"/>
        <end position="1542"/>
    </location>
</feature>
<feature type="region of interest" description="Disordered" evidence="2">
    <location>
        <begin position="1007"/>
        <end position="1029"/>
    </location>
</feature>
<feature type="coiled-coil region" evidence="1">
    <location>
        <begin position="881"/>
        <end position="985"/>
    </location>
</feature>
<feature type="compositionally biased region" description="Polar residues" evidence="2">
    <location>
        <begin position="38"/>
        <end position="52"/>
    </location>
</feature>
<dbReference type="EMBL" id="QGDH01000033">
    <property type="protein sequence ID" value="RAR13562.1"/>
    <property type="molecule type" value="Genomic_DNA"/>
</dbReference>
<feature type="region of interest" description="Disordered" evidence="2">
    <location>
        <begin position="1"/>
        <end position="77"/>
    </location>
</feature>
<feature type="compositionally biased region" description="Low complexity" evidence="2">
    <location>
        <begin position="1563"/>
        <end position="1575"/>
    </location>
</feature>
<feature type="compositionally biased region" description="Basic and acidic residues" evidence="2">
    <location>
        <begin position="56"/>
        <end position="66"/>
    </location>
</feature>
<accession>A0A364N8E8</accession>
<feature type="compositionally biased region" description="Low complexity" evidence="2">
    <location>
        <begin position="1477"/>
        <end position="1492"/>
    </location>
</feature>
<feature type="region of interest" description="Disordered" evidence="2">
    <location>
        <begin position="1318"/>
        <end position="1392"/>
    </location>
</feature>
<reference evidence="4" key="1">
    <citation type="submission" date="2018-05" db="EMBL/GenBank/DDBJ databases">
        <title>Draft genome sequence of Stemphylium lycopersici strain CIDEFI 213.</title>
        <authorList>
            <person name="Medina R."/>
            <person name="Franco M.E.E."/>
            <person name="Lucentini C.G."/>
            <person name="Saparrat M.C.N."/>
            <person name="Balatti P.A."/>
        </authorList>
    </citation>
    <scope>NUCLEOTIDE SEQUENCE [LARGE SCALE GENOMIC DNA]</scope>
    <source>
        <strain evidence="4">CIDEFI 213</strain>
    </source>
</reference>
<feature type="region of interest" description="Disordered" evidence="2">
    <location>
        <begin position="1440"/>
        <end position="1596"/>
    </location>
</feature>
<feature type="compositionally biased region" description="Polar residues" evidence="2">
    <location>
        <begin position="1493"/>
        <end position="1508"/>
    </location>
</feature>
<feature type="coiled-coil region" evidence="1">
    <location>
        <begin position="585"/>
        <end position="634"/>
    </location>
</feature>
<dbReference type="Proteomes" id="UP000249619">
    <property type="component" value="Unassembled WGS sequence"/>
</dbReference>
<comment type="caution">
    <text evidence="3">The sequence shown here is derived from an EMBL/GenBank/DDBJ whole genome shotgun (WGS) entry which is preliminary data.</text>
</comment>
<organism evidence="3 4">
    <name type="scientific">Stemphylium lycopersici</name>
    <name type="common">Tomato gray leaf spot disease fungus</name>
    <name type="synonym">Thyrospora lycopersici</name>
    <dbReference type="NCBI Taxonomy" id="183478"/>
    <lineage>
        <taxon>Eukaryota</taxon>
        <taxon>Fungi</taxon>
        <taxon>Dikarya</taxon>
        <taxon>Ascomycota</taxon>
        <taxon>Pezizomycotina</taxon>
        <taxon>Dothideomycetes</taxon>
        <taxon>Pleosporomycetidae</taxon>
        <taxon>Pleosporales</taxon>
        <taxon>Pleosporineae</taxon>
        <taxon>Pleosporaceae</taxon>
        <taxon>Stemphylium</taxon>
    </lineage>
</organism>
<dbReference type="STRING" id="183478.A0A364N8E8"/>
<feature type="region of interest" description="Disordered" evidence="2">
    <location>
        <begin position="1285"/>
        <end position="1305"/>
    </location>
</feature>
<feature type="compositionally biased region" description="Polar residues" evidence="2">
    <location>
        <begin position="1327"/>
        <end position="1340"/>
    </location>
</feature>
<evidence type="ECO:0000256" key="1">
    <source>
        <dbReference type="SAM" id="Coils"/>
    </source>
</evidence>